<dbReference type="PANTHER" id="PTHR45646">
    <property type="entry name" value="SERINE/THREONINE-PROTEIN KINASE DOA-RELATED"/>
    <property type="match status" value="1"/>
</dbReference>
<dbReference type="Gene3D" id="3.30.200.20">
    <property type="entry name" value="Phosphorylase Kinase, domain 1"/>
    <property type="match status" value="1"/>
</dbReference>
<dbReference type="Proteomes" id="UP000295083">
    <property type="component" value="Unassembled WGS sequence"/>
</dbReference>
<keyword evidence="3 6" id="KW-0547">Nucleotide-binding</keyword>
<evidence type="ECO:0000256" key="4">
    <source>
        <dbReference type="ARBA" id="ARBA00022777"/>
    </source>
</evidence>
<feature type="region of interest" description="Disordered" evidence="7">
    <location>
        <begin position="19"/>
        <end position="41"/>
    </location>
</feature>
<dbReference type="PANTHER" id="PTHR45646:SF11">
    <property type="entry name" value="SERINE_THREONINE-PROTEIN KINASE DOA"/>
    <property type="match status" value="1"/>
</dbReference>
<reference evidence="9 10" key="1">
    <citation type="submission" date="2018-11" db="EMBL/GenBank/DDBJ databases">
        <title>Genome sequence and assembly of Colletotrichum spinosum.</title>
        <authorList>
            <person name="Gan P."/>
            <person name="Shirasu K."/>
        </authorList>
    </citation>
    <scope>NUCLEOTIDE SEQUENCE [LARGE SCALE GENOMIC DNA]</scope>
    <source>
        <strain evidence="9 10">CBS 515.97</strain>
    </source>
</reference>
<evidence type="ECO:0000256" key="3">
    <source>
        <dbReference type="ARBA" id="ARBA00022741"/>
    </source>
</evidence>
<keyword evidence="5 6" id="KW-0067">ATP-binding</keyword>
<dbReference type="InterPro" id="IPR051175">
    <property type="entry name" value="CLK_kinases"/>
</dbReference>
<sequence length="481" mass="53924">MSIWFSRRAMLRRMLPRRPRRPTFPFSTHRSRSSPDVRSARSSSPVIEYGYIDDVENLSDYRRGGYHPVEIDDCLHNRYRVVHKLGHGTYSTTWLALDERTSEYVAVKVGTADAESREADILSRITAGTASRKRTADEVSMIPTVLDRFSLVGPNGTHACFATAPASCSLADAREASGSMIFQLNVARSLAAQLTVAVALVHSRGYVHGDLHLKNLLLRLPCSLNKLSVEQLYARFGAPEPIPVARPAGTPTPPAGVPLHAVPPAWLGKPSTELTPSEAKLLLADFGTAFRPADRARFDSYTPLVLRPPEAFFEPTTPLSYASDVWSLGCVIFELLAHRSLIDGLLTPQDEITAQQVHLQGPLPPDWWDRWEKRPKWFDAAGSALSNECDVWTWDRRFDEWVQKPRQSYGMDVVGEEEKDALLDMLRWMLAWKPADRPSVKEVLGTSWMTTWALPAYDESRKLWASVGNNQSHFGCTARCR</sequence>
<protein>
    <submittedName>
        <fullName evidence="9">Serine/threonine-protein kinase SRPK</fullName>
    </submittedName>
</protein>
<dbReference type="Pfam" id="PF00069">
    <property type="entry name" value="Pkinase"/>
    <property type="match status" value="2"/>
</dbReference>
<dbReference type="Gene3D" id="1.10.510.10">
    <property type="entry name" value="Transferase(Phosphotransferase) domain 1"/>
    <property type="match status" value="1"/>
</dbReference>
<dbReference type="GO" id="GO:0005524">
    <property type="term" value="F:ATP binding"/>
    <property type="evidence" value="ECO:0007669"/>
    <property type="project" value="UniProtKB-UniRule"/>
</dbReference>
<dbReference type="GO" id="GO:0043484">
    <property type="term" value="P:regulation of RNA splicing"/>
    <property type="evidence" value="ECO:0007669"/>
    <property type="project" value="TreeGrafter"/>
</dbReference>
<keyword evidence="10" id="KW-1185">Reference proteome</keyword>
<keyword evidence="1" id="KW-0723">Serine/threonine-protein kinase</keyword>
<dbReference type="PROSITE" id="PS50011">
    <property type="entry name" value="PROTEIN_KINASE_DOM"/>
    <property type="match status" value="1"/>
</dbReference>
<organism evidence="9 10">
    <name type="scientific">Colletotrichum spinosum</name>
    <dbReference type="NCBI Taxonomy" id="1347390"/>
    <lineage>
        <taxon>Eukaryota</taxon>
        <taxon>Fungi</taxon>
        <taxon>Dikarya</taxon>
        <taxon>Ascomycota</taxon>
        <taxon>Pezizomycotina</taxon>
        <taxon>Sordariomycetes</taxon>
        <taxon>Hypocreomycetidae</taxon>
        <taxon>Glomerellales</taxon>
        <taxon>Glomerellaceae</taxon>
        <taxon>Colletotrichum</taxon>
        <taxon>Colletotrichum orbiculare species complex</taxon>
    </lineage>
</organism>
<dbReference type="EMBL" id="QAPG01000075">
    <property type="protein sequence ID" value="TDZ32608.1"/>
    <property type="molecule type" value="Genomic_DNA"/>
</dbReference>
<proteinExistence type="predicted"/>
<comment type="caution">
    <text evidence="9">The sequence shown here is derived from an EMBL/GenBank/DDBJ whole genome shotgun (WGS) entry which is preliminary data.</text>
</comment>
<dbReference type="PROSITE" id="PS00107">
    <property type="entry name" value="PROTEIN_KINASE_ATP"/>
    <property type="match status" value="1"/>
</dbReference>
<dbReference type="SUPFAM" id="SSF56112">
    <property type="entry name" value="Protein kinase-like (PK-like)"/>
    <property type="match status" value="1"/>
</dbReference>
<evidence type="ECO:0000256" key="1">
    <source>
        <dbReference type="ARBA" id="ARBA00022527"/>
    </source>
</evidence>
<feature type="domain" description="Protein kinase" evidence="8">
    <location>
        <begin position="79"/>
        <end position="449"/>
    </location>
</feature>
<keyword evidence="2" id="KW-0808">Transferase</keyword>
<evidence type="ECO:0000313" key="10">
    <source>
        <dbReference type="Proteomes" id="UP000295083"/>
    </source>
</evidence>
<dbReference type="SMART" id="SM00220">
    <property type="entry name" value="S_TKc"/>
    <property type="match status" value="1"/>
</dbReference>
<dbReference type="AlphaFoldDB" id="A0A4R8Q3H6"/>
<evidence type="ECO:0000256" key="2">
    <source>
        <dbReference type="ARBA" id="ARBA00022679"/>
    </source>
</evidence>
<evidence type="ECO:0000259" key="8">
    <source>
        <dbReference type="PROSITE" id="PS50011"/>
    </source>
</evidence>
<dbReference type="GO" id="GO:0005634">
    <property type="term" value="C:nucleus"/>
    <property type="evidence" value="ECO:0007669"/>
    <property type="project" value="TreeGrafter"/>
</dbReference>
<evidence type="ECO:0000256" key="7">
    <source>
        <dbReference type="SAM" id="MobiDB-lite"/>
    </source>
</evidence>
<feature type="binding site" evidence="6">
    <location>
        <position position="108"/>
    </location>
    <ligand>
        <name>ATP</name>
        <dbReference type="ChEBI" id="CHEBI:30616"/>
    </ligand>
</feature>
<dbReference type="InterPro" id="IPR000719">
    <property type="entry name" value="Prot_kinase_dom"/>
</dbReference>
<dbReference type="InterPro" id="IPR017441">
    <property type="entry name" value="Protein_kinase_ATP_BS"/>
</dbReference>
<evidence type="ECO:0000256" key="5">
    <source>
        <dbReference type="ARBA" id="ARBA00022840"/>
    </source>
</evidence>
<dbReference type="InterPro" id="IPR011009">
    <property type="entry name" value="Kinase-like_dom_sf"/>
</dbReference>
<gene>
    <name evidence="9" type="primary">SRPK-2</name>
    <name evidence="9" type="ORF">C8035_v012171</name>
</gene>
<keyword evidence="4 9" id="KW-0418">Kinase</keyword>
<accession>A0A4R8Q3H6</accession>
<evidence type="ECO:0000256" key="6">
    <source>
        <dbReference type="PROSITE-ProRule" id="PRU10141"/>
    </source>
</evidence>
<name>A0A4R8Q3H6_9PEZI</name>
<evidence type="ECO:0000313" key="9">
    <source>
        <dbReference type="EMBL" id="TDZ32608.1"/>
    </source>
</evidence>
<dbReference type="GO" id="GO:0004674">
    <property type="term" value="F:protein serine/threonine kinase activity"/>
    <property type="evidence" value="ECO:0007669"/>
    <property type="project" value="UniProtKB-KW"/>
</dbReference>